<feature type="compositionally biased region" description="Acidic residues" evidence="1">
    <location>
        <begin position="461"/>
        <end position="470"/>
    </location>
</feature>
<comment type="caution">
    <text evidence="3">The sequence shown here is derived from an EMBL/GenBank/DDBJ whole genome shotgun (WGS) entry which is preliminary data.</text>
</comment>
<dbReference type="STRING" id="69332.A0A388M4X4"/>
<evidence type="ECO:0000313" key="3">
    <source>
        <dbReference type="EMBL" id="GBG89638.1"/>
    </source>
</evidence>
<feature type="region of interest" description="Disordered" evidence="1">
    <location>
        <begin position="146"/>
        <end position="182"/>
    </location>
</feature>
<protein>
    <recommendedName>
        <fullName evidence="2">STI1 domain-containing protein</fullName>
    </recommendedName>
</protein>
<accession>A0A388M4X4</accession>
<evidence type="ECO:0000313" key="4">
    <source>
        <dbReference type="Proteomes" id="UP000265515"/>
    </source>
</evidence>
<dbReference type="SMART" id="SM00727">
    <property type="entry name" value="STI1"/>
    <property type="match status" value="2"/>
</dbReference>
<feature type="compositionally biased region" description="Basic and acidic residues" evidence="1">
    <location>
        <begin position="531"/>
        <end position="541"/>
    </location>
</feature>
<dbReference type="PANTHER" id="PTHR47296">
    <property type="entry name" value="PROTEIN TIC 40, CHLOROPLASTIC"/>
    <property type="match status" value="1"/>
</dbReference>
<keyword evidence="4" id="KW-1185">Reference proteome</keyword>
<feature type="compositionally biased region" description="Basic and acidic residues" evidence="1">
    <location>
        <begin position="420"/>
        <end position="437"/>
    </location>
</feature>
<dbReference type="Gene3D" id="1.10.260.100">
    <property type="match status" value="1"/>
</dbReference>
<dbReference type="GO" id="GO:0009535">
    <property type="term" value="C:chloroplast thylakoid membrane"/>
    <property type="evidence" value="ECO:0007669"/>
    <property type="project" value="TreeGrafter"/>
</dbReference>
<feature type="region of interest" description="Disordered" evidence="1">
    <location>
        <begin position="581"/>
        <end position="732"/>
    </location>
</feature>
<feature type="compositionally biased region" description="Basic and acidic residues" evidence="1">
    <location>
        <begin position="491"/>
        <end position="512"/>
    </location>
</feature>
<gene>
    <name evidence="3" type="ORF">CBR_g49427</name>
</gene>
<feature type="compositionally biased region" description="Basic residues" evidence="1">
    <location>
        <begin position="357"/>
        <end position="366"/>
    </location>
</feature>
<dbReference type="EMBL" id="BFEA01000751">
    <property type="protein sequence ID" value="GBG89638.1"/>
    <property type="molecule type" value="Genomic_DNA"/>
</dbReference>
<dbReference type="PANTHER" id="PTHR47296:SF1">
    <property type="entry name" value="PROTEIN TIC 40, CHLOROPLASTIC"/>
    <property type="match status" value="1"/>
</dbReference>
<feature type="region of interest" description="Disordered" evidence="1">
    <location>
        <begin position="339"/>
        <end position="567"/>
    </location>
</feature>
<feature type="compositionally biased region" description="Polar residues" evidence="1">
    <location>
        <begin position="339"/>
        <end position="349"/>
    </location>
</feature>
<dbReference type="Proteomes" id="UP000265515">
    <property type="component" value="Unassembled WGS sequence"/>
</dbReference>
<dbReference type="Gene3D" id="1.10.2020.20">
    <property type="match status" value="1"/>
</dbReference>
<dbReference type="InterPro" id="IPR006636">
    <property type="entry name" value="STI1_HS-bd"/>
</dbReference>
<feature type="compositionally biased region" description="Low complexity" evidence="1">
    <location>
        <begin position="162"/>
        <end position="182"/>
    </location>
</feature>
<feature type="compositionally biased region" description="Polar residues" evidence="1">
    <location>
        <begin position="147"/>
        <end position="156"/>
    </location>
</feature>
<dbReference type="OrthoDB" id="533763at2759"/>
<feature type="compositionally biased region" description="Pro residues" evidence="1">
    <location>
        <begin position="608"/>
        <end position="639"/>
    </location>
</feature>
<proteinExistence type="predicted"/>
<dbReference type="GO" id="GO:0009706">
    <property type="term" value="C:chloroplast inner membrane"/>
    <property type="evidence" value="ECO:0007669"/>
    <property type="project" value="TreeGrafter"/>
</dbReference>
<feature type="domain" description="STI1" evidence="2">
    <location>
        <begin position="824"/>
        <end position="863"/>
    </location>
</feature>
<dbReference type="GO" id="GO:0009658">
    <property type="term" value="P:chloroplast organization"/>
    <property type="evidence" value="ECO:0007669"/>
    <property type="project" value="TreeGrafter"/>
</dbReference>
<feature type="compositionally biased region" description="Low complexity" evidence="1">
    <location>
        <begin position="640"/>
        <end position="652"/>
    </location>
</feature>
<dbReference type="Gramene" id="GBG89638">
    <property type="protein sequence ID" value="GBG89638"/>
    <property type="gene ID" value="CBR_g49427"/>
</dbReference>
<name>A0A388M4X4_CHABU</name>
<sequence>MSSACSQAIGAPAVGPCHVARHGSCTSTSSIDGRSRSGAFLSAWLPRGGCIAAAGSPVPSHVHCSSLALTCPRFLAGRCSSGSGSSMLVRRSELRSATWRPNQSTRGRKKRSMGGNVEMSAYSKSDDSTNAAVAVGRRMRGGESGTVFVSASSGSESRARNGVTSTTTSVATPAGGSVPSTTSSPYPGSPLLWVGVGVAISVIFHRPSGCEGRWNFSMGRLLKNSERMTKNGSKYMYVIDGLLKNPMKNSVAVATGPYIFEEVRVIPSETPFCKICFTHGHLILHGRCLTRVETLQELHDREVRSMMDPILQSNPELECKAWRDLELRMDETLLKDARVSTQGVGEQTSARAAGPSNRRRARRGGGHWRNVPWEGCVDDPMQTDEPYWLFGTDRKRKGEQPGEDEERSSKMGGLEQPARGGEHDAREERMGTDKEGAVEEPETGGSKRKNEAVFEGGDGMGGEDDNDEEVKGEGQGVETGRVDLGSSLAMGDREAGKKEGEGKLEEMTDKQDAGGGLQQGGPSETTGGSGAKKEGKEKGEEAVDDMGQATEISKGRSDRVGEGGGMKKNLHWIAKEVEKRSAELQRAAMQQILKSMTGGPPGTSAPPFGMPPFPMPPSSPLGTPPPAFTPPASFPPPPTYTTESSPSSTTSTAGADDSSVSAQAHEASPVAAVQRKPAFTDVSPDAMGWEGGSKPAEEGKGPFFHDAEVVDSNASSSGTGSSQTGGGAAAGAKESVFTVEALEKMMEDPMVQKMVYPYLPEEMRNPATFKWMLQNPQYRQQLQEMLGNMGGDAAWDGRMADMMKNFNLSSNEVKQQFDQIGMKPEDVISKIMANPDIAVAFQSPKVQAAIMDCSQNPLNISKYQNDRERLMCRRVGCISAKARRLFEYSACLFNDASIGGYAGRGSGYLALLFTCYSVRRADCFAEVNVH</sequence>
<evidence type="ECO:0000256" key="1">
    <source>
        <dbReference type="SAM" id="MobiDB-lite"/>
    </source>
</evidence>
<dbReference type="AlphaFoldDB" id="A0A388M4X4"/>
<dbReference type="GO" id="GO:0045037">
    <property type="term" value="P:protein import into chloroplast stroma"/>
    <property type="evidence" value="ECO:0007669"/>
    <property type="project" value="TreeGrafter"/>
</dbReference>
<feature type="compositionally biased region" description="Basic and acidic residues" evidence="1">
    <location>
        <begin position="695"/>
        <end position="708"/>
    </location>
</feature>
<reference evidence="3 4" key="1">
    <citation type="journal article" date="2018" name="Cell">
        <title>The Chara Genome: Secondary Complexity and Implications for Plant Terrestrialization.</title>
        <authorList>
            <person name="Nishiyama T."/>
            <person name="Sakayama H."/>
            <person name="Vries J.D."/>
            <person name="Buschmann H."/>
            <person name="Saint-Marcoux D."/>
            <person name="Ullrich K.K."/>
            <person name="Haas F.B."/>
            <person name="Vanderstraeten L."/>
            <person name="Becker D."/>
            <person name="Lang D."/>
            <person name="Vosolsobe S."/>
            <person name="Rombauts S."/>
            <person name="Wilhelmsson P.K.I."/>
            <person name="Janitza P."/>
            <person name="Kern R."/>
            <person name="Heyl A."/>
            <person name="Rumpler F."/>
            <person name="Villalobos L.I.A.C."/>
            <person name="Clay J.M."/>
            <person name="Skokan R."/>
            <person name="Toyoda A."/>
            <person name="Suzuki Y."/>
            <person name="Kagoshima H."/>
            <person name="Schijlen E."/>
            <person name="Tajeshwar N."/>
            <person name="Catarino B."/>
            <person name="Hetherington A.J."/>
            <person name="Saltykova A."/>
            <person name="Bonnot C."/>
            <person name="Breuninger H."/>
            <person name="Symeonidi A."/>
            <person name="Radhakrishnan G.V."/>
            <person name="Van Nieuwerburgh F."/>
            <person name="Deforce D."/>
            <person name="Chang C."/>
            <person name="Karol K.G."/>
            <person name="Hedrich R."/>
            <person name="Ulvskov P."/>
            <person name="Glockner G."/>
            <person name="Delwiche C.F."/>
            <person name="Petrasek J."/>
            <person name="Van de Peer Y."/>
            <person name="Friml J."/>
            <person name="Beilby M."/>
            <person name="Dolan L."/>
            <person name="Kohara Y."/>
            <person name="Sugano S."/>
            <person name="Fujiyama A."/>
            <person name="Delaux P.-M."/>
            <person name="Quint M."/>
            <person name="TheiBen G."/>
            <person name="Hagemann M."/>
            <person name="Harholt J."/>
            <person name="Dunand C."/>
            <person name="Zachgo S."/>
            <person name="Langdale J."/>
            <person name="Maumus F."/>
            <person name="Straeten D.V.D."/>
            <person name="Gould S.B."/>
            <person name="Rensing S.A."/>
        </authorList>
    </citation>
    <scope>NUCLEOTIDE SEQUENCE [LARGE SCALE GENOMIC DNA]</scope>
    <source>
        <strain evidence="3 4">S276</strain>
    </source>
</reference>
<organism evidence="3 4">
    <name type="scientific">Chara braunii</name>
    <name type="common">Braun's stonewort</name>
    <dbReference type="NCBI Taxonomy" id="69332"/>
    <lineage>
        <taxon>Eukaryota</taxon>
        <taxon>Viridiplantae</taxon>
        <taxon>Streptophyta</taxon>
        <taxon>Charophyceae</taxon>
        <taxon>Charales</taxon>
        <taxon>Characeae</taxon>
        <taxon>Chara</taxon>
    </lineage>
</organism>
<evidence type="ECO:0000259" key="2">
    <source>
        <dbReference type="SMART" id="SM00727"/>
    </source>
</evidence>
<feature type="domain" description="STI1" evidence="2">
    <location>
        <begin position="748"/>
        <end position="782"/>
    </location>
</feature>
<dbReference type="InterPro" id="IPR038108">
    <property type="entry name" value="RPN13_DEUBAD_sf"/>
</dbReference>
<feature type="region of interest" description="Disordered" evidence="1">
    <location>
        <begin position="95"/>
        <end position="123"/>
    </location>
</feature>